<dbReference type="PROSITE" id="PS50975">
    <property type="entry name" value="ATP_GRASP"/>
    <property type="match status" value="1"/>
</dbReference>
<proteinExistence type="inferred from homology"/>
<feature type="domain" description="ATP-grasp" evidence="7">
    <location>
        <begin position="97"/>
        <end position="291"/>
    </location>
</feature>
<dbReference type="InterPro" id="IPR003135">
    <property type="entry name" value="ATP-grasp_carboxylate-amine"/>
</dbReference>
<dbReference type="Pfam" id="PF02222">
    <property type="entry name" value="ATP-grasp"/>
    <property type="match status" value="1"/>
</dbReference>
<evidence type="ECO:0000256" key="2">
    <source>
        <dbReference type="ARBA" id="ARBA00022741"/>
    </source>
</evidence>
<reference evidence="9" key="1">
    <citation type="submission" date="2017-04" db="EMBL/GenBank/DDBJ databases">
        <title>Genome evolution of the luminous symbionts of deep sea anglerfish.</title>
        <authorList>
            <person name="Hendry T.A."/>
        </authorList>
    </citation>
    <scope>NUCLEOTIDE SEQUENCE [LARGE SCALE GENOMIC DNA]</scope>
</reference>
<evidence type="ECO:0000256" key="4">
    <source>
        <dbReference type="ARBA" id="ARBA00022840"/>
    </source>
</evidence>
<dbReference type="SUPFAM" id="SSF51246">
    <property type="entry name" value="Rudiment single hybrid motif"/>
    <property type="match status" value="1"/>
</dbReference>
<feature type="binding site" evidence="5">
    <location>
        <position position="133"/>
    </location>
    <ligand>
        <name>ATP</name>
        <dbReference type="ChEBI" id="CHEBI:30616"/>
    </ligand>
</feature>
<dbReference type="GO" id="GO:0005524">
    <property type="term" value="F:ATP binding"/>
    <property type="evidence" value="ECO:0007669"/>
    <property type="project" value="UniProtKB-UniRule"/>
</dbReference>
<keyword evidence="1 5" id="KW-0436">Ligase</keyword>
<dbReference type="GO" id="GO:0006189">
    <property type="term" value="P:'de novo' IMP biosynthetic process"/>
    <property type="evidence" value="ECO:0007669"/>
    <property type="project" value="UniProtKB-UniRule"/>
</dbReference>
<feature type="binding site" evidence="5">
    <location>
        <begin position="178"/>
        <end position="181"/>
    </location>
    <ligand>
        <name>ATP</name>
        <dbReference type="ChEBI" id="CHEBI:30616"/>
    </ligand>
</feature>
<dbReference type="Pfam" id="PF22660">
    <property type="entry name" value="RS_preATP-grasp-like"/>
    <property type="match status" value="1"/>
</dbReference>
<keyword evidence="9" id="KW-1185">Reference proteome</keyword>
<comment type="subunit">
    <text evidence="5 6">Homodimer.</text>
</comment>
<keyword evidence="2 5" id="KW-0547">Nucleotide-binding</keyword>
<dbReference type="SUPFAM" id="SSF52440">
    <property type="entry name" value="PreATP-grasp domain"/>
    <property type="match status" value="1"/>
</dbReference>
<dbReference type="Proteomes" id="UP000218160">
    <property type="component" value="Chromosome 1"/>
</dbReference>
<dbReference type="SUPFAM" id="SSF56059">
    <property type="entry name" value="Glutathione synthetase ATP-binding domain-like"/>
    <property type="match status" value="1"/>
</dbReference>
<dbReference type="InterPro" id="IPR005875">
    <property type="entry name" value="PurK"/>
</dbReference>
<gene>
    <name evidence="5 6" type="primary">purK</name>
    <name evidence="8" type="ORF">BTN50_1089</name>
</gene>
<dbReference type="Gene3D" id="3.30.1490.20">
    <property type="entry name" value="ATP-grasp fold, A domain"/>
    <property type="match status" value="1"/>
</dbReference>
<dbReference type="GO" id="GO:0005829">
    <property type="term" value="C:cytosol"/>
    <property type="evidence" value="ECO:0007669"/>
    <property type="project" value="TreeGrafter"/>
</dbReference>
<dbReference type="PANTHER" id="PTHR11609:SF5">
    <property type="entry name" value="PHOSPHORIBOSYLAMINOIMIDAZOLE CARBOXYLASE"/>
    <property type="match status" value="1"/>
</dbReference>
<comment type="function">
    <text evidence="6">Catalyzes the ATP-dependent conversion of 5-aminoimidazole ribonucleotide (AIR) and HCO(3)- to N5-carboxyaminoimidazole ribonucleotide (N5-CAIR).</text>
</comment>
<dbReference type="EMBL" id="CP020660">
    <property type="protein sequence ID" value="ATF09587.1"/>
    <property type="molecule type" value="Genomic_DNA"/>
</dbReference>
<dbReference type="HAMAP" id="MF_01928">
    <property type="entry name" value="PurK"/>
    <property type="match status" value="1"/>
</dbReference>
<dbReference type="EC" id="6.3.4.18" evidence="5 6"/>
<dbReference type="NCBIfam" id="TIGR01161">
    <property type="entry name" value="purK"/>
    <property type="match status" value="1"/>
</dbReference>
<dbReference type="AlphaFoldDB" id="A0A291B9C4"/>
<dbReference type="Gene3D" id="3.30.470.20">
    <property type="entry name" value="ATP-grasp fold, B domain"/>
    <property type="match status" value="1"/>
</dbReference>
<dbReference type="InterPro" id="IPR054350">
    <property type="entry name" value="PurT/PurK_preATP-grasp"/>
</dbReference>
<evidence type="ECO:0000259" key="7">
    <source>
        <dbReference type="PROSITE" id="PS50975"/>
    </source>
</evidence>
<evidence type="ECO:0000256" key="3">
    <source>
        <dbReference type="ARBA" id="ARBA00022755"/>
    </source>
</evidence>
<name>A0A291B9C4_9GAMM</name>
<dbReference type="GO" id="GO:0004638">
    <property type="term" value="F:phosphoribosylaminoimidazole carboxylase activity"/>
    <property type="evidence" value="ECO:0007669"/>
    <property type="project" value="InterPro"/>
</dbReference>
<accession>A0A291B9C4</accession>
<dbReference type="InterPro" id="IPR013815">
    <property type="entry name" value="ATP_grasp_subdomain_1"/>
</dbReference>
<keyword evidence="8" id="KW-0456">Lyase</keyword>
<dbReference type="GO" id="GO:0034028">
    <property type="term" value="F:5-(carboxyamino)imidazole ribonucleotide synthase activity"/>
    <property type="evidence" value="ECO:0007669"/>
    <property type="project" value="UniProtKB-UniRule"/>
</dbReference>
<protein>
    <recommendedName>
        <fullName evidence="5 6">N5-carboxyaminoimidazole ribonucleotide synthase</fullName>
        <shortName evidence="5 6">N5-CAIR synthase</shortName>
        <ecNumber evidence="5 6">6.3.4.18</ecNumber>
    </recommendedName>
    <alternativeName>
        <fullName evidence="5 6">5-(carboxyamino)imidazole ribonucleotide synthetase</fullName>
    </alternativeName>
</protein>
<dbReference type="GO" id="GO:0046872">
    <property type="term" value="F:metal ion binding"/>
    <property type="evidence" value="ECO:0007669"/>
    <property type="project" value="InterPro"/>
</dbReference>
<dbReference type="PANTHER" id="PTHR11609">
    <property type="entry name" value="PURINE BIOSYNTHESIS PROTEIN 6/7, PUR6/7"/>
    <property type="match status" value="1"/>
</dbReference>
<sequence length="378" mass="41510">MQVLILGAGQLARMMALAGAPLNIKIIAYDVQTESLVHPVTREVFSHDLEYGIANVDVITAELEHIAPDILNICQASGKFYPGEEAILAGGNRCKEKVLLDKLGVNNARYQIIANRDDFDVAVANMSLPMVLKSAFGGYDGKGQWRLKTPAYADIIWQDIVKFLAASHKTERQYIIAEEFVKFHREVSLIGARSQNGSIAIYPLTENIHVDGVLNVSVSASEDTALQAQAEAMFEVIAVALNYIGVLAIEFFDVSGTLMVNEIAPRVHNSGHWTQQGAEICQFENHLRAVCSLPLGSTKRIRPTAMINIIGEATVPISVMSIAHVHWYDKEPRLGRKIGHINLCAFNDKQLGESLKVLALHLTKDEFPALMVAAENLS</sequence>
<dbReference type="UniPathway" id="UPA00074">
    <property type="reaction ID" value="UER00942"/>
</dbReference>
<comment type="similarity">
    <text evidence="5 6">Belongs to the PurK/PurT family.</text>
</comment>
<evidence type="ECO:0000313" key="8">
    <source>
        <dbReference type="EMBL" id="ATF09587.1"/>
    </source>
</evidence>
<feature type="binding site" evidence="5">
    <location>
        <begin position="261"/>
        <end position="262"/>
    </location>
    <ligand>
        <name>ATP</name>
        <dbReference type="ChEBI" id="CHEBI:30616"/>
    </ligand>
</feature>
<dbReference type="InterPro" id="IPR011054">
    <property type="entry name" value="Rudment_hybrid_motif"/>
</dbReference>
<feature type="binding site" evidence="5">
    <location>
        <position position="186"/>
    </location>
    <ligand>
        <name>ATP</name>
        <dbReference type="ChEBI" id="CHEBI:30616"/>
    </ligand>
</feature>
<evidence type="ECO:0000256" key="1">
    <source>
        <dbReference type="ARBA" id="ARBA00022598"/>
    </source>
</evidence>
<dbReference type="InterPro" id="IPR040686">
    <property type="entry name" value="PurK_C"/>
</dbReference>
<dbReference type="NCBIfam" id="NF004679">
    <property type="entry name" value="PRK06019.1-5"/>
    <property type="match status" value="1"/>
</dbReference>
<organism evidence="8 9">
    <name type="scientific">Candidatus Enterovibrio altilux</name>
    <dbReference type="NCBI Taxonomy" id="1927128"/>
    <lineage>
        <taxon>Bacteria</taxon>
        <taxon>Pseudomonadati</taxon>
        <taxon>Pseudomonadota</taxon>
        <taxon>Gammaproteobacteria</taxon>
        <taxon>Vibrionales</taxon>
        <taxon>Vibrionaceae</taxon>
        <taxon>Enterovibrio</taxon>
    </lineage>
</organism>
<feature type="binding site" evidence="5">
    <location>
        <position position="209"/>
    </location>
    <ligand>
        <name>ATP</name>
        <dbReference type="ChEBI" id="CHEBI:30616"/>
    </ligand>
</feature>
<dbReference type="InterPro" id="IPR016185">
    <property type="entry name" value="PreATP-grasp_dom_sf"/>
</dbReference>
<evidence type="ECO:0000256" key="5">
    <source>
        <dbReference type="HAMAP-Rule" id="MF_01928"/>
    </source>
</evidence>
<evidence type="ECO:0000313" key="9">
    <source>
        <dbReference type="Proteomes" id="UP000218160"/>
    </source>
</evidence>
<comment type="pathway">
    <text evidence="5 6">Purine metabolism; IMP biosynthesis via de novo pathway; 5-amino-1-(5-phospho-D-ribosyl)imidazole-4-carboxylate from 5-amino-1-(5-phospho-D-ribosyl)imidazole (N5-CAIR route): step 1/2.</text>
</comment>
<dbReference type="Gene3D" id="3.40.50.20">
    <property type="match status" value="1"/>
</dbReference>
<evidence type="ECO:0000256" key="6">
    <source>
        <dbReference type="RuleBase" id="RU361200"/>
    </source>
</evidence>
<feature type="binding site" evidence="5">
    <location>
        <begin position="138"/>
        <end position="144"/>
    </location>
    <ligand>
        <name>ATP</name>
        <dbReference type="ChEBI" id="CHEBI:30616"/>
    </ligand>
</feature>
<feature type="binding site" evidence="5">
    <location>
        <position position="93"/>
    </location>
    <ligand>
        <name>ATP</name>
        <dbReference type="ChEBI" id="CHEBI:30616"/>
    </ligand>
</feature>
<dbReference type="Pfam" id="PF17769">
    <property type="entry name" value="PurK_C"/>
    <property type="match status" value="1"/>
</dbReference>
<keyword evidence="4 5" id="KW-0067">ATP-binding</keyword>
<dbReference type="KEGG" id="elux:BTN50_1089"/>
<comment type="catalytic activity">
    <reaction evidence="5 6">
        <text>5-amino-1-(5-phospho-beta-D-ribosyl)imidazole + hydrogencarbonate + ATP = 5-carboxyamino-1-(5-phospho-D-ribosyl)imidazole + ADP + phosphate + 2 H(+)</text>
        <dbReference type="Rhea" id="RHEA:19317"/>
        <dbReference type="ChEBI" id="CHEBI:15378"/>
        <dbReference type="ChEBI" id="CHEBI:17544"/>
        <dbReference type="ChEBI" id="CHEBI:30616"/>
        <dbReference type="ChEBI" id="CHEBI:43474"/>
        <dbReference type="ChEBI" id="CHEBI:58730"/>
        <dbReference type="ChEBI" id="CHEBI:137981"/>
        <dbReference type="ChEBI" id="CHEBI:456216"/>
        <dbReference type="EC" id="6.3.4.18"/>
    </reaction>
</comment>
<comment type="function">
    <text evidence="5">Catalyzes the ATP-dependent conversion of 5-aminoimidazole ribonucleotide (AIR) and HCO(3)(-) to N5-carboxyaminoimidazole ribonucleotide (N5-CAIR).</text>
</comment>
<dbReference type="InterPro" id="IPR011761">
    <property type="entry name" value="ATP-grasp"/>
</dbReference>
<dbReference type="RefSeq" id="WP_096619206.1">
    <property type="nucleotide sequence ID" value="NZ_CP020660.1"/>
</dbReference>
<keyword evidence="3 5" id="KW-0658">Purine biosynthesis</keyword>